<dbReference type="GO" id="GO:0003865">
    <property type="term" value="F:3-oxo-5-alpha-steroid 4-dehydrogenase activity"/>
    <property type="evidence" value="ECO:0007669"/>
    <property type="project" value="TreeGrafter"/>
</dbReference>
<evidence type="ECO:0000256" key="3">
    <source>
        <dbReference type="ARBA" id="ARBA00022989"/>
    </source>
</evidence>
<keyword evidence="5" id="KW-0560">Oxidoreductase</keyword>
<dbReference type="PANTHER" id="PTHR14624">
    <property type="entry name" value="DFG10 PROTEIN"/>
    <property type="match status" value="1"/>
</dbReference>
<keyword evidence="5" id="KW-0256">Endoplasmic reticulum</keyword>
<dbReference type="Proteomes" id="UP000224854">
    <property type="component" value="Unassembled WGS sequence"/>
</dbReference>
<proteinExistence type="inferred from homology"/>
<dbReference type="AlphaFoldDB" id="A0A2C5ZLR1"/>
<feature type="transmembrane region" description="Helical" evidence="5">
    <location>
        <begin position="7"/>
        <end position="26"/>
    </location>
</feature>
<dbReference type="GO" id="GO:0160198">
    <property type="term" value="F:polyprenal reductase activity"/>
    <property type="evidence" value="ECO:0007669"/>
    <property type="project" value="UniProtKB-EC"/>
</dbReference>
<accession>A0A2C5ZLR1</accession>
<dbReference type="EC" id="1.3.1.94" evidence="5"/>
<dbReference type="GO" id="GO:0102389">
    <property type="term" value="F:polyprenol reductase activity"/>
    <property type="evidence" value="ECO:0007669"/>
    <property type="project" value="UniProtKB-UniRule"/>
</dbReference>
<dbReference type="OrthoDB" id="541710at2759"/>
<evidence type="ECO:0000256" key="1">
    <source>
        <dbReference type="ARBA" id="ARBA00004127"/>
    </source>
</evidence>
<reference evidence="8 9" key="1">
    <citation type="submission" date="2017-06" db="EMBL/GenBank/DDBJ databases">
        <title>Ant-infecting Ophiocordyceps genomes reveal a high diversity of potential behavioral manipulation genes and a possible major role for enterotoxins.</title>
        <authorList>
            <person name="De Bekker C."/>
            <person name="Evans H.C."/>
            <person name="Brachmann A."/>
            <person name="Hughes D.P."/>
        </authorList>
    </citation>
    <scope>NUCLEOTIDE SEQUENCE [LARGE SCALE GENOMIC DNA]</scope>
    <source>
        <strain evidence="8 9">1348a</strain>
    </source>
</reference>
<evidence type="ECO:0000259" key="7">
    <source>
        <dbReference type="Pfam" id="PF02544"/>
    </source>
</evidence>
<comment type="subcellular location">
    <subcellularLocation>
        <location evidence="1">Endomembrane system</location>
        <topology evidence="1">Multi-pass membrane protein</topology>
    </subcellularLocation>
    <subcellularLocation>
        <location evidence="5">Endoplasmic reticulum membrane</location>
    </subcellularLocation>
</comment>
<evidence type="ECO:0000313" key="9">
    <source>
        <dbReference type="Proteomes" id="UP000224854"/>
    </source>
</evidence>
<feature type="transmembrane region" description="Helical" evidence="5">
    <location>
        <begin position="163"/>
        <end position="182"/>
    </location>
</feature>
<comment type="similarity">
    <text evidence="5">Belongs to the steroid 5-alpha reductase family. Polyprenal reductase subfamily.</text>
</comment>
<feature type="region of interest" description="Disordered" evidence="6">
    <location>
        <begin position="45"/>
        <end position="65"/>
    </location>
</feature>
<comment type="pathway">
    <text evidence="5">Protein modification; protein glycosylation.</text>
</comment>
<evidence type="ECO:0000256" key="4">
    <source>
        <dbReference type="ARBA" id="ARBA00023136"/>
    </source>
</evidence>
<organism evidence="8 9">
    <name type="scientific">Ophiocordyceps australis</name>
    <dbReference type="NCBI Taxonomy" id="1399860"/>
    <lineage>
        <taxon>Eukaryota</taxon>
        <taxon>Fungi</taxon>
        <taxon>Dikarya</taxon>
        <taxon>Ascomycota</taxon>
        <taxon>Pezizomycotina</taxon>
        <taxon>Sordariomycetes</taxon>
        <taxon>Hypocreomycetidae</taxon>
        <taxon>Hypocreales</taxon>
        <taxon>Ophiocordycipitaceae</taxon>
        <taxon>Ophiocordyceps</taxon>
    </lineage>
</organism>
<keyword evidence="3 5" id="KW-1133">Transmembrane helix</keyword>
<feature type="domain" description="3-oxo-5-alpha-steroid 4-dehydrogenase C-terminal" evidence="7">
    <location>
        <begin position="164"/>
        <end position="316"/>
    </location>
</feature>
<comment type="caution">
    <text evidence="8">The sequence shown here is derived from an EMBL/GenBank/DDBJ whole genome shotgun (WGS) entry which is preliminary data.</text>
</comment>
<feature type="transmembrane region" description="Helical" evidence="5">
    <location>
        <begin position="84"/>
        <end position="103"/>
    </location>
</feature>
<dbReference type="EMBL" id="NJEU01000158">
    <property type="protein sequence ID" value="PHH80344.1"/>
    <property type="molecule type" value="Genomic_DNA"/>
</dbReference>
<dbReference type="PANTHER" id="PTHR14624:SF0">
    <property type="entry name" value="POLYPRENOL REDUCTASE"/>
    <property type="match status" value="1"/>
</dbReference>
<dbReference type="PROSITE" id="PS50244">
    <property type="entry name" value="S5A_REDUCTASE"/>
    <property type="match status" value="1"/>
</dbReference>
<evidence type="ECO:0000256" key="6">
    <source>
        <dbReference type="SAM" id="MobiDB-lite"/>
    </source>
</evidence>
<gene>
    <name evidence="8" type="ORF">CDD82_1816</name>
</gene>
<evidence type="ECO:0000256" key="2">
    <source>
        <dbReference type="ARBA" id="ARBA00022692"/>
    </source>
</evidence>
<sequence length="316" mass="34961">MPLSPAGVCQASLVAISAGILVLTVVPKHLRTALMAYGARRDHDAASNTAKKQADAGQGGKTETRHNASHLLRPWTLTVPHSWFLSYYVLSVTSSAFWAWQFWRRGSLMTAMAQAQVRLEPQAMHHYQQLPHVILAWAMLSIQGCRRLYECLFVSKLGSSPMLVLHWLLGLAFYSLAGVSVWIQGSGAILEPWQSSSPNALLTWRVPLALALFAAATLKQNECHGHLASLKKYTLPNKGLFSRLVCPHYTCECVIYLAIALMAAPAGALFNRCVLSCLLFTIVNLGLTAHDTKQWYAQKFGAQQVANKWIMIPFVF</sequence>
<evidence type="ECO:0000256" key="5">
    <source>
        <dbReference type="RuleBase" id="RU367081"/>
    </source>
</evidence>
<dbReference type="GO" id="GO:0005789">
    <property type="term" value="C:endoplasmic reticulum membrane"/>
    <property type="evidence" value="ECO:0007669"/>
    <property type="project" value="UniProtKB-SubCell"/>
</dbReference>
<evidence type="ECO:0000313" key="8">
    <source>
        <dbReference type="EMBL" id="PHH80344.1"/>
    </source>
</evidence>
<protein>
    <recommendedName>
        <fullName evidence="5">Polyprenal reductase</fullName>
        <ecNumber evidence="5">1.3.1.94</ecNumber>
    </recommendedName>
</protein>
<dbReference type="GO" id="GO:0016095">
    <property type="term" value="P:polyprenol catabolic process"/>
    <property type="evidence" value="ECO:0007669"/>
    <property type="project" value="UniProtKB-UniRule"/>
</dbReference>
<keyword evidence="2 5" id="KW-0812">Transmembrane</keyword>
<dbReference type="InterPro" id="IPR039698">
    <property type="entry name" value="Dfg10/SRD5A3"/>
</dbReference>
<dbReference type="GO" id="GO:0006488">
    <property type="term" value="P:dolichol-linked oligosaccharide biosynthetic process"/>
    <property type="evidence" value="ECO:0007669"/>
    <property type="project" value="UniProtKB-UniRule"/>
</dbReference>
<dbReference type="Pfam" id="PF02544">
    <property type="entry name" value="Steroid_dh"/>
    <property type="match status" value="1"/>
</dbReference>
<feature type="transmembrane region" description="Helical" evidence="5">
    <location>
        <begin position="202"/>
        <end position="219"/>
    </location>
</feature>
<feature type="transmembrane region" description="Helical" evidence="5">
    <location>
        <begin position="269"/>
        <end position="289"/>
    </location>
</feature>
<keyword evidence="4 5" id="KW-0472">Membrane</keyword>
<keyword evidence="5" id="KW-0521">NADP</keyword>
<keyword evidence="9" id="KW-1185">Reference proteome</keyword>
<comment type="function">
    <text evidence="5">Plays a key role in early steps of protein N-linked glycosylation by being involved in the conversion of polyprenol into dolichol. Acts as a polyprenal reductase that mediates the reduction of polyprenal into dolichal in a NADP-dependent mechanism. Dolichols are required for the synthesis of dolichol-linked monosaccharides and the oligosaccharide precursor used for N-glycosylation.</text>
</comment>
<dbReference type="InterPro" id="IPR001104">
    <property type="entry name" value="3-oxo-5_a-steroid_4-DH_C"/>
</dbReference>
<comment type="catalytic activity">
    <reaction evidence="5">
        <text>a di-trans,poly-cis-dolichal + NADP(+) = a di-trans,poly-cis-polyprenal + NADPH + H(+)</text>
        <dbReference type="Rhea" id="RHEA:80727"/>
        <dbReference type="Rhea" id="RHEA-COMP:19536"/>
        <dbReference type="Rhea" id="RHEA-COMP:19537"/>
        <dbReference type="ChEBI" id="CHEBI:15378"/>
        <dbReference type="ChEBI" id="CHEBI:57783"/>
        <dbReference type="ChEBI" id="CHEBI:58349"/>
        <dbReference type="ChEBI" id="CHEBI:231623"/>
        <dbReference type="ChEBI" id="CHEBI:231637"/>
        <dbReference type="EC" id="1.3.1.94"/>
    </reaction>
    <physiologicalReaction direction="right-to-left" evidence="5">
        <dbReference type="Rhea" id="RHEA:80729"/>
    </physiologicalReaction>
</comment>
<dbReference type="UniPathway" id="UPA00378"/>
<feature type="transmembrane region" description="Helical" evidence="5">
    <location>
        <begin position="240"/>
        <end position="263"/>
    </location>
</feature>
<name>A0A2C5ZLR1_9HYPO</name>